<dbReference type="Pfam" id="PF13115">
    <property type="entry name" value="YtkA"/>
    <property type="match status" value="1"/>
</dbReference>
<dbReference type="RefSeq" id="WP_090664952.1">
    <property type="nucleotide sequence ID" value="NZ_FMZX01000026.1"/>
</dbReference>
<proteinExistence type="predicted"/>
<sequence length="135" mass="13894">MLSKLLRAAVLSTGAAIATAFLTPAAFAAASDYRFELASARPAGPGKTDVTVRLVRARDGGPVPDAVIFQTKADMAPAGMPTMTGNVAPRAGQQPGTYRFQVDTGMAGGWALTLSAKVQGEPETVRATVNFNAAQ</sequence>
<feature type="signal peptide" evidence="1">
    <location>
        <begin position="1"/>
        <end position="28"/>
    </location>
</feature>
<dbReference type="EMBL" id="FMZX01000026">
    <property type="protein sequence ID" value="SDE28630.1"/>
    <property type="molecule type" value="Genomic_DNA"/>
</dbReference>
<feature type="domain" description="YtkA-like" evidence="2">
    <location>
        <begin position="28"/>
        <end position="114"/>
    </location>
</feature>
<gene>
    <name evidence="3" type="ORF">SAMN04487779_102634</name>
</gene>
<dbReference type="InterPro" id="IPR032693">
    <property type="entry name" value="YtkA-like_dom"/>
</dbReference>
<evidence type="ECO:0000256" key="1">
    <source>
        <dbReference type="SAM" id="SignalP"/>
    </source>
</evidence>
<dbReference type="STRING" id="938405.SAMN02927895_04191"/>
<keyword evidence="1" id="KW-0732">Signal</keyword>
<feature type="chain" id="PRO_5011557332" evidence="1">
    <location>
        <begin position="29"/>
        <end position="135"/>
    </location>
</feature>
<organism evidence="3 4">
    <name type="scientific">Belnapia rosea</name>
    <dbReference type="NCBI Taxonomy" id="938405"/>
    <lineage>
        <taxon>Bacteria</taxon>
        <taxon>Pseudomonadati</taxon>
        <taxon>Pseudomonadota</taxon>
        <taxon>Alphaproteobacteria</taxon>
        <taxon>Acetobacterales</taxon>
        <taxon>Roseomonadaceae</taxon>
        <taxon>Belnapia</taxon>
    </lineage>
</organism>
<reference evidence="3 4" key="1">
    <citation type="submission" date="2016-10" db="EMBL/GenBank/DDBJ databases">
        <authorList>
            <person name="de Groot N.N."/>
        </authorList>
    </citation>
    <scope>NUCLEOTIDE SEQUENCE [LARGE SCALE GENOMIC DNA]</scope>
    <source>
        <strain evidence="3 4">CPCC 100156</strain>
    </source>
</reference>
<dbReference type="AlphaFoldDB" id="A0A1G7BPM0"/>
<evidence type="ECO:0000259" key="2">
    <source>
        <dbReference type="Pfam" id="PF13115"/>
    </source>
</evidence>
<evidence type="ECO:0000313" key="4">
    <source>
        <dbReference type="Proteomes" id="UP000198925"/>
    </source>
</evidence>
<dbReference type="Proteomes" id="UP000198925">
    <property type="component" value="Unassembled WGS sequence"/>
</dbReference>
<evidence type="ECO:0000313" key="3">
    <source>
        <dbReference type="EMBL" id="SDE28630.1"/>
    </source>
</evidence>
<keyword evidence="4" id="KW-1185">Reference proteome</keyword>
<name>A0A1G7BPM0_9PROT</name>
<accession>A0A1G7BPM0</accession>
<protein>
    <submittedName>
        <fullName evidence="3">YtkA-like</fullName>
    </submittedName>
</protein>